<organism evidence="6 7">
    <name type="scientific">Flavimaribacter sediminis</name>
    <dbReference type="NCBI Taxonomy" id="2865987"/>
    <lineage>
        <taxon>Bacteria</taxon>
        <taxon>Pseudomonadati</taxon>
        <taxon>Pseudomonadota</taxon>
        <taxon>Alphaproteobacteria</taxon>
        <taxon>Hyphomicrobiales</taxon>
        <taxon>Rhizobiaceae</taxon>
        <taxon>Flavimaribacter</taxon>
    </lineage>
</organism>
<comment type="caution">
    <text evidence="6">The sequence shown here is derived from an EMBL/GenBank/DDBJ whole genome shotgun (WGS) entry which is preliminary data.</text>
</comment>
<keyword evidence="3" id="KW-0238">DNA-binding</keyword>
<keyword evidence="7" id="KW-1185">Reference proteome</keyword>
<dbReference type="GO" id="GO:0030246">
    <property type="term" value="F:carbohydrate binding"/>
    <property type="evidence" value="ECO:0007669"/>
    <property type="project" value="InterPro"/>
</dbReference>
<keyword evidence="2" id="KW-0805">Transcription regulation</keyword>
<name>A0AAE3D0H0_9HYPH</name>
<dbReference type="InterPro" id="IPR051054">
    <property type="entry name" value="SorC_transcr_regulators"/>
</dbReference>
<evidence type="ECO:0000256" key="2">
    <source>
        <dbReference type="ARBA" id="ARBA00023015"/>
    </source>
</evidence>
<dbReference type="SUPFAM" id="SSF100950">
    <property type="entry name" value="NagB/RpiA/CoA transferase-like"/>
    <property type="match status" value="1"/>
</dbReference>
<evidence type="ECO:0000259" key="5">
    <source>
        <dbReference type="Pfam" id="PF04198"/>
    </source>
</evidence>
<dbReference type="Gene3D" id="3.40.50.1360">
    <property type="match status" value="1"/>
</dbReference>
<dbReference type="Pfam" id="PF04198">
    <property type="entry name" value="Sugar-bind"/>
    <property type="match status" value="1"/>
</dbReference>
<accession>A0AAE3D0H0</accession>
<protein>
    <submittedName>
        <fullName evidence="6">Sugar-binding transcriptional regulator</fullName>
    </submittedName>
</protein>
<feature type="domain" description="Sugar-binding" evidence="5">
    <location>
        <begin position="75"/>
        <end position="320"/>
    </location>
</feature>
<dbReference type="PANTHER" id="PTHR34294:SF1">
    <property type="entry name" value="TRANSCRIPTIONAL REGULATOR LSRR"/>
    <property type="match status" value="1"/>
</dbReference>
<sequence>MEGESTRGRRRYRPDEQIEDILLRAAWMYYYENKNQSDIAQEFGVSRATVVNYLQQARERGLVEIRLDPVAFNRQRLSVELCRNFGLQEAVVIPGSELDLGGVALGAAKRFPDLLDEGDVVGVAWGMTIFSMSEKITPRRIDNVTIVQMVGSMESPYVFAAESCSTNIARRLGARVANFYAPAILSSVEAARILKQEPVIRSQFAELDRINKAVFAVGSCEASSHVVESGIASLDDLQDYIARGAVGVVCGRFIDGRGNHVVGRLDERMVGITPDALRGLTVGMLVSNGFDKVAGMRAAMLGGYVTHLVTDAPTAQAILNDAI</sequence>
<evidence type="ECO:0000313" key="7">
    <source>
        <dbReference type="Proteomes" id="UP001196509"/>
    </source>
</evidence>
<dbReference type="InterPro" id="IPR036388">
    <property type="entry name" value="WH-like_DNA-bd_sf"/>
</dbReference>
<reference evidence="6" key="1">
    <citation type="submission" date="2021-08" db="EMBL/GenBank/DDBJ databases">
        <title>Hoeflea bacterium WL0058 sp. nov., isolated from the sediment.</title>
        <authorList>
            <person name="Wang L."/>
            <person name="Zhang D."/>
        </authorList>
    </citation>
    <scope>NUCLEOTIDE SEQUENCE</scope>
    <source>
        <strain evidence="6">WL0058</strain>
    </source>
</reference>
<dbReference type="Proteomes" id="UP001196509">
    <property type="component" value="Unassembled WGS sequence"/>
</dbReference>
<evidence type="ECO:0000256" key="4">
    <source>
        <dbReference type="ARBA" id="ARBA00023163"/>
    </source>
</evidence>
<dbReference type="SUPFAM" id="SSF46689">
    <property type="entry name" value="Homeodomain-like"/>
    <property type="match status" value="1"/>
</dbReference>
<evidence type="ECO:0000256" key="1">
    <source>
        <dbReference type="ARBA" id="ARBA00010466"/>
    </source>
</evidence>
<dbReference type="InterPro" id="IPR037171">
    <property type="entry name" value="NagB/RpiA_transferase-like"/>
</dbReference>
<comment type="similarity">
    <text evidence="1">Belongs to the SorC transcriptional regulatory family.</text>
</comment>
<dbReference type="AlphaFoldDB" id="A0AAE3D0H0"/>
<dbReference type="InterPro" id="IPR009057">
    <property type="entry name" value="Homeodomain-like_sf"/>
</dbReference>
<gene>
    <name evidence="6" type="ORF">K1W69_10795</name>
</gene>
<dbReference type="RefSeq" id="WP_220228361.1">
    <property type="nucleotide sequence ID" value="NZ_JAICBX010000002.1"/>
</dbReference>
<dbReference type="InterPro" id="IPR007324">
    <property type="entry name" value="Sugar-bd_dom_put"/>
</dbReference>
<dbReference type="GO" id="GO:0003677">
    <property type="term" value="F:DNA binding"/>
    <property type="evidence" value="ECO:0007669"/>
    <property type="project" value="UniProtKB-KW"/>
</dbReference>
<evidence type="ECO:0000313" key="6">
    <source>
        <dbReference type="EMBL" id="MBW8637674.1"/>
    </source>
</evidence>
<dbReference type="EMBL" id="JAICBX010000002">
    <property type="protein sequence ID" value="MBW8637674.1"/>
    <property type="molecule type" value="Genomic_DNA"/>
</dbReference>
<dbReference type="PANTHER" id="PTHR34294">
    <property type="entry name" value="TRANSCRIPTIONAL REGULATOR-RELATED"/>
    <property type="match status" value="1"/>
</dbReference>
<keyword evidence="4" id="KW-0804">Transcription</keyword>
<proteinExistence type="inferred from homology"/>
<evidence type="ECO:0000256" key="3">
    <source>
        <dbReference type="ARBA" id="ARBA00023125"/>
    </source>
</evidence>
<dbReference type="Gene3D" id="1.10.10.10">
    <property type="entry name" value="Winged helix-like DNA-binding domain superfamily/Winged helix DNA-binding domain"/>
    <property type="match status" value="1"/>
</dbReference>